<dbReference type="PANTHER" id="PTHR21567:SF42">
    <property type="entry name" value="TOG ARRAY REGULATOR OF AXONEMAL MICROTUBULES PROTEIN 2"/>
    <property type="match status" value="1"/>
</dbReference>
<evidence type="ECO:0008006" key="3">
    <source>
        <dbReference type="Google" id="ProtNLM"/>
    </source>
</evidence>
<dbReference type="EMBL" id="QUSF01004627">
    <property type="protein sequence ID" value="RLV62951.1"/>
    <property type="molecule type" value="Genomic_DNA"/>
</dbReference>
<reference evidence="1 2" key="1">
    <citation type="journal article" date="2018" name="Proc. R. Soc. B">
        <title>A non-coding region near Follistatin controls head colour polymorphism in the Gouldian finch.</title>
        <authorList>
            <person name="Toomey M.B."/>
            <person name="Marques C.I."/>
            <person name="Andrade P."/>
            <person name="Araujo P.M."/>
            <person name="Sabatino S."/>
            <person name="Gazda M.A."/>
            <person name="Afonso S."/>
            <person name="Lopes R.J."/>
            <person name="Corbo J.C."/>
            <person name="Carneiro M."/>
        </authorList>
    </citation>
    <scope>NUCLEOTIDE SEQUENCE [LARGE SCALE GENOMIC DNA]</scope>
    <source>
        <strain evidence="1">Red01</strain>
        <tissue evidence="1">Muscle</tissue>
    </source>
</reference>
<dbReference type="GO" id="GO:0008017">
    <property type="term" value="F:microtubule binding"/>
    <property type="evidence" value="ECO:0007669"/>
    <property type="project" value="TreeGrafter"/>
</dbReference>
<evidence type="ECO:0000313" key="1">
    <source>
        <dbReference type="EMBL" id="RLV62951.1"/>
    </source>
</evidence>
<dbReference type="AlphaFoldDB" id="A0A3L8Q6J2"/>
<feature type="non-terminal residue" evidence="1">
    <location>
        <position position="1"/>
    </location>
</feature>
<proteinExistence type="predicted"/>
<sequence>IFDYFDLRLCDTHKRVRQKALDVLAEIIGLLEDALSPVIIRLVEGITKNLNSKDPGVRAAAVKALEGSIAHLGEADPWHGLSSTGSLSPRHKRALSALTAAVVCGTLQLTPTRSFGGAVLRNQSSNRPEDKVSLMKELSNQWSQLSGEALLAVTEHITVLVQWVYARSPEVVERYALPVLWSFLENKALPVRSSSVRTVATKLASALYEVMGTKLKKCAASKPPRVQENLSNILGR</sequence>
<dbReference type="Proteomes" id="UP000276834">
    <property type="component" value="Unassembled WGS sequence"/>
</dbReference>
<dbReference type="SUPFAM" id="SSF48371">
    <property type="entry name" value="ARM repeat"/>
    <property type="match status" value="1"/>
</dbReference>
<organism evidence="1 2">
    <name type="scientific">Chloebia gouldiae</name>
    <name type="common">Gouldian finch</name>
    <name type="synonym">Erythrura gouldiae</name>
    <dbReference type="NCBI Taxonomy" id="44316"/>
    <lineage>
        <taxon>Eukaryota</taxon>
        <taxon>Metazoa</taxon>
        <taxon>Chordata</taxon>
        <taxon>Craniata</taxon>
        <taxon>Vertebrata</taxon>
        <taxon>Euteleostomi</taxon>
        <taxon>Archelosauria</taxon>
        <taxon>Archosauria</taxon>
        <taxon>Dinosauria</taxon>
        <taxon>Saurischia</taxon>
        <taxon>Theropoda</taxon>
        <taxon>Coelurosauria</taxon>
        <taxon>Aves</taxon>
        <taxon>Neognathae</taxon>
        <taxon>Neoaves</taxon>
        <taxon>Telluraves</taxon>
        <taxon>Australaves</taxon>
        <taxon>Passeriformes</taxon>
        <taxon>Passeroidea</taxon>
        <taxon>Passeridae</taxon>
        <taxon>Chloebia</taxon>
    </lineage>
</organism>
<accession>A0A3L8Q6J2</accession>
<dbReference type="GO" id="GO:0000226">
    <property type="term" value="P:microtubule cytoskeleton organization"/>
    <property type="evidence" value="ECO:0007669"/>
    <property type="project" value="TreeGrafter"/>
</dbReference>
<comment type="caution">
    <text evidence="1">The sequence shown here is derived from an EMBL/GenBank/DDBJ whole genome shotgun (WGS) entry which is preliminary data.</text>
</comment>
<evidence type="ECO:0000313" key="2">
    <source>
        <dbReference type="Proteomes" id="UP000276834"/>
    </source>
</evidence>
<dbReference type="InterPro" id="IPR011989">
    <property type="entry name" value="ARM-like"/>
</dbReference>
<dbReference type="GO" id="GO:0005881">
    <property type="term" value="C:cytoplasmic microtubule"/>
    <property type="evidence" value="ECO:0007669"/>
    <property type="project" value="TreeGrafter"/>
</dbReference>
<dbReference type="GO" id="GO:0005929">
    <property type="term" value="C:cilium"/>
    <property type="evidence" value="ECO:0007669"/>
    <property type="project" value="TreeGrafter"/>
</dbReference>
<protein>
    <recommendedName>
        <fullName evidence="3">TOG domain-containing protein</fullName>
    </recommendedName>
</protein>
<dbReference type="PANTHER" id="PTHR21567">
    <property type="entry name" value="CLASP"/>
    <property type="match status" value="1"/>
</dbReference>
<name>A0A3L8Q6J2_CHLGU</name>
<dbReference type="OrthoDB" id="63891at2759"/>
<dbReference type="InterPro" id="IPR016024">
    <property type="entry name" value="ARM-type_fold"/>
</dbReference>
<keyword evidence="2" id="KW-1185">Reference proteome</keyword>
<dbReference type="Gene3D" id="1.25.10.10">
    <property type="entry name" value="Leucine-rich Repeat Variant"/>
    <property type="match status" value="1"/>
</dbReference>
<gene>
    <name evidence="1" type="ORF">DV515_00018776</name>
</gene>
<dbReference type="Pfam" id="PF13513">
    <property type="entry name" value="HEAT_EZ"/>
    <property type="match status" value="1"/>
</dbReference>